<dbReference type="GO" id="GO:0006281">
    <property type="term" value="P:DNA repair"/>
    <property type="evidence" value="ECO:0007669"/>
    <property type="project" value="TreeGrafter"/>
</dbReference>
<evidence type="ECO:0000256" key="2">
    <source>
        <dbReference type="ARBA" id="ARBA00022880"/>
    </source>
</evidence>
<keyword evidence="4" id="KW-0131">Cell cycle</keyword>
<keyword evidence="2" id="KW-0236">DNA replication inhibitor</keyword>
<organism evidence="7 8">
    <name type="scientific">Paraglomus occultum</name>
    <dbReference type="NCBI Taxonomy" id="144539"/>
    <lineage>
        <taxon>Eukaryota</taxon>
        <taxon>Fungi</taxon>
        <taxon>Fungi incertae sedis</taxon>
        <taxon>Mucoromycota</taxon>
        <taxon>Glomeromycotina</taxon>
        <taxon>Glomeromycetes</taxon>
        <taxon>Paraglomerales</taxon>
        <taxon>Paraglomeraceae</taxon>
        <taxon>Paraglomus</taxon>
    </lineage>
</organism>
<dbReference type="GO" id="GO:0031298">
    <property type="term" value="C:replication fork protection complex"/>
    <property type="evidence" value="ECO:0007669"/>
    <property type="project" value="TreeGrafter"/>
</dbReference>
<dbReference type="PANTHER" id="PTHR22940:SF4">
    <property type="entry name" value="PROTEIN TIMELESS HOMOLOG"/>
    <property type="match status" value="1"/>
</dbReference>
<dbReference type="Pfam" id="PF04821">
    <property type="entry name" value="TIMELESS"/>
    <property type="match status" value="1"/>
</dbReference>
<protein>
    <submittedName>
        <fullName evidence="7">10470_t:CDS:1</fullName>
    </submittedName>
</protein>
<dbReference type="GO" id="GO:0000076">
    <property type="term" value="P:DNA replication checkpoint signaling"/>
    <property type="evidence" value="ECO:0007669"/>
    <property type="project" value="TreeGrafter"/>
</dbReference>
<dbReference type="GO" id="GO:0003677">
    <property type="term" value="F:DNA binding"/>
    <property type="evidence" value="ECO:0007669"/>
    <property type="project" value="TreeGrafter"/>
</dbReference>
<feature type="compositionally biased region" description="Acidic residues" evidence="5">
    <location>
        <begin position="565"/>
        <end position="581"/>
    </location>
</feature>
<gene>
    <name evidence="7" type="ORF">POCULU_LOCUS1817</name>
</gene>
<dbReference type="Proteomes" id="UP000789572">
    <property type="component" value="Unassembled WGS sequence"/>
</dbReference>
<sequence length="713" mass="83564">MADEEFTFETSPLMIRLEQERLNLGNVRPVELAGEQIKTGYEMSERCWYALKFICQMAYDEDADTSREVLCYLSLSGILETDLIPIFLKVRNIVSENEIRMVLACVGLFDRMTDTVWLTDRRKDCENLTDESKRRKIFSVLLRLQKAMIRYKNIFANNKDFINALEEVIDILLRGDTRSVEEERIVRHGMLLFRNLLAIKDNEDIITASRVQSELIHSYYEHNVLLLISAMAASSDINGLLKTTILEILYYIYSVVEPEELIEESTGRTIIGNSLNEEMSIPNKLKSTKQWPVQFLLKTNDGRTYPAFTRKALNNPSIKILDYRKKKRWERRGFLDDLDQRKMLDLSPAAKRALRKFGEAILNMAFHQFIVDIKRDIEYERPYMKNVHVFYAMYVSGFFLGFQRFMLENDSSMFEDGPHAGKPKWDIGHVAFILNQDGLQLMLRKLREVHLDKKWVEVHIGLHYLKQMLLSLRSMSKSSFEVYPVIARQRIAFLSDEQANLDLIVDLIKNYKEQSFGFLKLLVEVIHLLVNVLEEFTETGRRLYTKQKMRRKKRKNKGKQRATENDDENEHVDEEQEEERDDSSLCEPSYAHMPFELLQFQVMFANEAVVKSYLKYLEHYHELDAQEISHAASMIDCIINKCHQGGLFFRPSTFELFERIMSEPLKQVQALKPLITQIMRLFVQKAEDSPLILVEALFPKRKADAHVYVQLDE</sequence>
<evidence type="ECO:0000313" key="8">
    <source>
        <dbReference type="Proteomes" id="UP000789572"/>
    </source>
</evidence>
<evidence type="ECO:0000259" key="6">
    <source>
        <dbReference type="Pfam" id="PF04821"/>
    </source>
</evidence>
<evidence type="ECO:0000256" key="5">
    <source>
        <dbReference type="SAM" id="MobiDB-lite"/>
    </source>
</evidence>
<proteinExistence type="predicted"/>
<feature type="region of interest" description="Disordered" evidence="5">
    <location>
        <begin position="547"/>
        <end position="585"/>
    </location>
</feature>
<evidence type="ECO:0000256" key="4">
    <source>
        <dbReference type="ARBA" id="ARBA00023306"/>
    </source>
</evidence>
<dbReference type="InterPro" id="IPR006906">
    <property type="entry name" value="Timeless_N"/>
</dbReference>
<feature type="compositionally biased region" description="Basic residues" evidence="5">
    <location>
        <begin position="547"/>
        <end position="560"/>
    </location>
</feature>
<feature type="domain" description="Timeless N-terminal" evidence="6">
    <location>
        <begin position="41"/>
        <end position="265"/>
    </location>
</feature>
<dbReference type="GO" id="GO:0043111">
    <property type="term" value="P:replication fork arrest"/>
    <property type="evidence" value="ECO:0007669"/>
    <property type="project" value="TreeGrafter"/>
</dbReference>
<name>A0A9N8ZBG0_9GLOM</name>
<dbReference type="PANTHER" id="PTHR22940">
    <property type="entry name" value="TIMEOUT/TIMELESS-2"/>
    <property type="match status" value="1"/>
</dbReference>
<dbReference type="OrthoDB" id="310853at2759"/>
<dbReference type="InterPro" id="IPR044998">
    <property type="entry name" value="Timeless"/>
</dbReference>
<evidence type="ECO:0000256" key="3">
    <source>
        <dbReference type="ARBA" id="ARBA00023242"/>
    </source>
</evidence>
<dbReference type="AlphaFoldDB" id="A0A9N8ZBG0"/>
<comment type="caution">
    <text evidence="7">The sequence shown here is derived from an EMBL/GenBank/DDBJ whole genome shotgun (WGS) entry which is preliminary data.</text>
</comment>
<keyword evidence="8" id="KW-1185">Reference proteome</keyword>
<comment type="subcellular location">
    <subcellularLocation>
        <location evidence="1">Nucleus</location>
    </subcellularLocation>
</comment>
<reference evidence="7" key="1">
    <citation type="submission" date="2021-06" db="EMBL/GenBank/DDBJ databases">
        <authorList>
            <person name="Kallberg Y."/>
            <person name="Tangrot J."/>
            <person name="Rosling A."/>
        </authorList>
    </citation>
    <scope>NUCLEOTIDE SEQUENCE</scope>
    <source>
        <strain evidence="7">IA702</strain>
    </source>
</reference>
<keyword evidence="3" id="KW-0539">Nucleus</keyword>
<accession>A0A9N8ZBG0</accession>
<evidence type="ECO:0000313" key="7">
    <source>
        <dbReference type="EMBL" id="CAG8486232.1"/>
    </source>
</evidence>
<dbReference type="EMBL" id="CAJVPJ010000148">
    <property type="protein sequence ID" value="CAG8486232.1"/>
    <property type="molecule type" value="Genomic_DNA"/>
</dbReference>
<evidence type="ECO:0000256" key="1">
    <source>
        <dbReference type="ARBA" id="ARBA00004123"/>
    </source>
</evidence>